<feature type="compositionally biased region" description="Basic and acidic residues" evidence="1">
    <location>
        <begin position="170"/>
        <end position="180"/>
    </location>
</feature>
<name>A0A819UKV0_9BILA</name>
<protein>
    <submittedName>
        <fullName evidence="2">Uncharacterized protein</fullName>
    </submittedName>
</protein>
<evidence type="ECO:0000313" key="2">
    <source>
        <dbReference type="EMBL" id="CAF4096995.1"/>
    </source>
</evidence>
<evidence type="ECO:0000256" key="1">
    <source>
        <dbReference type="SAM" id="MobiDB-lite"/>
    </source>
</evidence>
<feature type="compositionally biased region" description="Low complexity" evidence="1">
    <location>
        <begin position="268"/>
        <end position="277"/>
    </location>
</feature>
<dbReference type="EMBL" id="CAJOAX010011623">
    <property type="protein sequence ID" value="CAF4096995.1"/>
    <property type="molecule type" value="Genomic_DNA"/>
</dbReference>
<evidence type="ECO:0000313" key="3">
    <source>
        <dbReference type="Proteomes" id="UP000663823"/>
    </source>
</evidence>
<reference evidence="2" key="1">
    <citation type="submission" date="2021-02" db="EMBL/GenBank/DDBJ databases">
        <authorList>
            <person name="Nowell W R."/>
        </authorList>
    </citation>
    <scope>NUCLEOTIDE SEQUENCE</scope>
</reference>
<feature type="compositionally biased region" description="Basic and acidic residues" evidence="1">
    <location>
        <begin position="230"/>
        <end position="241"/>
    </location>
</feature>
<feature type="compositionally biased region" description="Polar residues" evidence="1">
    <location>
        <begin position="112"/>
        <end position="123"/>
    </location>
</feature>
<dbReference type="AlphaFoldDB" id="A0A819UKV0"/>
<feature type="compositionally biased region" description="Gly residues" evidence="1">
    <location>
        <begin position="213"/>
        <end position="227"/>
    </location>
</feature>
<sequence>HSTANITRKLKRLILNQRVHITQHLPMINGFYPVEVKLSDNQLVNQILLVNDNNPIFSPPMKSSELQSIKIQQDINTQQINDDLPAPQKLLTATTISGRTQPDRFTAKSPVRNESTSRFSRSEQQQQQQQDETRSFGQQSQTFTSRTTNGFQQLMNDQSRSTSRNGFVERNFDNKNENDRTGGFNERGFRNKGFHNQDEDNNENTNTQRFGKRGGFSGERGSRGGGFQTYHDKENSGDNGRRGGRGGQRGGDVNAVQTRQQAKAKQDPSISSSPCNSSNPVVQFELLTVNDQLNLSQGHATSPIHDIHSPVNNQSIVPQGLTTAPMYDMHSAVDQSIVPQGPTTAPMYNMHSPVNQSIVCQHRTTAPIYDKHSSIDIFGLNSSPNYNLPETCTTNPRNMRLSFSDNSLSSDAEDEPQWLIKLEKKYNKKILDWDGQMMKDWEEVFKKFQEDWKEVFKKFQEDWNKKVQMERSRLIEQLQAELNEEKRKRLVKEQ</sequence>
<feature type="non-terminal residue" evidence="2">
    <location>
        <position position="494"/>
    </location>
</feature>
<organism evidence="2 3">
    <name type="scientific">Rotaria sordida</name>
    <dbReference type="NCBI Taxonomy" id="392033"/>
    <lineage>
        <taxon>Eukaryota</taxon>
        <taxon>Metazoa</taxon>
        <taxon>Spiralia</taxon>
        <taxon>Gnathifera</taxon>
        <taxon>Rotifera</taxon>
        <taxon>Eurotatoria</taxon>
        <taxon>Bdelloidea</taxon>
        <taxon>Philodinida</taxon>
        <taxon>Philodinidae</taxon>
        <taxon>Rotaria</taxon>
    </lineage>
</organism>
<gene>
    <name evidence="2" type="ORF">OTI717_LOCUS33964</name>
</gene>
<feature type="compositionally biased region" description="Polar residues" evidence="1">
    <location>
        <begin position="135"/>
        <end position="165"/>
    </location>
</feature>
<proteinExistence type="predicted"/>
<dbReference type="Proteomes" id="UP000663823">
    <property type="component" value="Unassembled WGS sequence"/>
</dbReference>
<comment type="caution">
    <text evidence="2">The sequence shown here is derived from an EMBL/GenBank/DDBJ whole genome shotgun (WGS) entry which is preliminary data.</text>
</comment>
<feature type="non-terminal residue" evidence="2">
    <location>
        <position position="1"/>
    </location>
</feature>
<feature type="region of interest" description="Disordered" evidence="1">
    <location>
        <begin position="95"/>
        <end position="277"/>
    </location>
</feature>
<accession>A0A819UKV0</accession>